<evidence type="ECO:0000256" key="3">
    <source>
        <dbReference type="ARBA" id="ARBA00022692"/>
    </source>
</evidence>
<evidence type="ECO:0000256" key="4">
    <source>
        <dbReference type="ARBA" id="ARBA00022989"/>
    </source>
</evidence>
<keyword evidence="9" id="KW-1185">Reference proteome</keyword>
<dbReference type="PANTHER" id="PTHR23513">
    <property type="entry name" value="INTEGRAL MEMBRANE EFFLUX PROTEIN-RELATED"/>
    <property type="match status" value="1"/>
</dbReference>
<dbReference type="SUPFAM" id="SSF103473">
    <property type="entry name" value="MFS general substrate transporter"/>
    <property type="match status" value="1"/>
</dbReference>
<dbReference type="PANTHER" id="PTHR23513:SF11">
    <property type="entry name" value="STAPHYLOFERRIN A TRANSPORTER"/>
    <property type="match status" value="1"/>
</dbReference>
<name>A0A7W9KSP8_9PSEU</name>
<dbReference type="GO" id="GO:0005886">
    <property type="term" value="C:plasma membrane"/>
    <property type="evidence" value="ECO:0007669"/>
    <property type="project" value="UniProtKB-SubCell"/>
</dbReference>
<dbReference type="EMBL" id="JACHIR010000005">
    <property type="protein sequence ID" value="MBB5898018.1"/>
    <property type="molecule type" value="Genomic_DNA"/>
</dbReference>
<dbReference type="InterPro" id="IPR011701">
    <property type="entry name" value="MFS"/>
</dbReference>
<gene>
    <name evidence="8" type="ORF">BJ998_009277</name>
</gene>
<dbReference type="Pfam" id="PF07690">
    <property type="entry name" value="MFS_1"/>
    <property type="match status" value="1"/>
</dbReference>
<keyword evidence="5 7" id="KW-0472">Membrane</keyword>
<comment type="caution">
    <text evidence="8">The sequence shown here is derived from an EMBL/GenBank/DDBJ whole genome shotgun (WGS) entry which is preliminary data.</text>
</comment>
<dbReference type="Proteomes" id="UP000585638">
    <property type="component" value="Unassembled WGS sequence"/>
</dbReference>
<evidence type="ECO:0000256" key="2">
    <source>
        <dbReference type="ARBA" id="ARBA00022475"/>
    </source>
</evidence>
<feature type="transmembrane region" description="Helical" evidence="7">
    <location>
        <begin position="372"/>
        <end position="392"/>
    </location>
</feature>
<dbReference type="CDD" id="cd06173">
    <property type="entry name" value="MFS_MefA_like"/>
    <property type="match status" value="1"/>
</dbReference>
<dbReference type="InterPro" id="IPR036259">
    <property type="entry name" value="MFS_trans_sf"/>
</dbReference>
<feature type="transmembrane region" description="Helical" evidence="7">
    <location>
        <begin position="216"/>
        <end position="238"/>
    </location>
</feature>
<feature type="transmembrane region" description="Helical" evidence="7">
    <location>
        <begin position="151"/>
        <end position="171"/>
    </location>
</feature>
<feature type="transmembrane region" description="Helical" evidence="7">
    <location>
        <begin position="346"/>
        <end position="366"/>
    </location>
</feature>
<feature type="transmembrane region" description="Helical" evidence="7">
    <location>
        <begin position="75"/>
        <end position="97"/>
    </location>
</feature>
<keyword evidence="3 7" id="KW-0812">Transmembrane</keyword>
<proteinExistence type="predicted"/>
<keyword evidence="4 7" id="KW-1133">Transmembrane helix</keyword>
<feature type="transmembrane region" description="Helical" evidence="7">
    <location>
        <begin position="250"/>
        <end position="272"/>
    </location>
</feature>
<organism evidence="8 9">
    <name type="scientific">Kutzneria kofuensis</name>
    <dbReference type="NCBI Taxonomy" id="103725"/>
    <lineage>
        <taxon>Bacteria</taxon>
        <taxon>Bacillati</taxon>
        <taxon>Actinomycetota</taxon>
        <taxon>Actinomycetes</taxon>
        <taxon>Pseudonocardiales</taxon>
        <taxon>Pseudonocardiaceae</taxon>
        <taxon>Kutzneria</taxon>
    </lineage>
</organism>
<comment type="subcellular location">
    <subcellularLocation>
        <location evidence="1">Cell membrane</location>
        <topology evidence="1">Multi-pass membrane protein</topology>
    </subcellularLocation>
</comment>
<sequence length="436" mass="45352">MSSPLKRPAFLWFFTGQAVSLLGSSMAPVALAFAVLDASNSTTQLGVVLVARMVPLLVFLLIGGVTADRFSRRTVLVLSNAGSALTQGAVAVILLTGHYSLAAVSVLELLNGVLSAFTQPALRGVVPELVEKSQMQQANSVLGTMRNATKVFGPSVSGLLVVALGSGPAIACDAASFLVAAVCMARLPLSGHVAARRKTNVLKDIHEGWTQFRGTPWLWAVAVAFCFVNMVQTGSWQILGPDLTKQLSGVQTWGFVLSARGVGLLLMGVLMYRLVVRRLLRFGLLAGVIGALPLIALGLQLNAPWLIAAAFVGGLGSSALGVSWETSLQEHVPTQTLSRVASFDNLLSYIAIPVGQLLVGPLSAVFGGFQLALFAGLFYAVAALAPLASSAVRRLPHSVTDRQKLKKGTPAPATTAVPEPSSATAVAPSGESGGRP</sequence>
<feature type="transmembrane region" description="Helical" evidence="7">
    <location>
        <begin position="305"/>
        <end position="325"/>
    </location>
</feature>
<dbReference type="GO" id="GO:0022857">
    <property type="term" value="F:transmembrane transporter activity"/>
    <property type="evidence" value="ECO:0007669"/>
    <property type="project" value="InterPro"/>
</dbReference>
<accession>A0A7W9KSP8</accession>
<evidence type="ECO:0000256" key="1">
    <source>
        <dbReference type="ARBA" id="ARBA00004651"/>
    </source>
</evidence>
<protein>
    <submittedName>
        <fullName evidence="8">MFS family permease</fullName>
    </submittedName>
</protein>
<keyword evidence="2" id="KW-1003">Cell membrane</keyword>
<evidence type="ECO:0000313" key="8">
    <source>
        <dbReference type="EMBL" id="MBB5898018.1"/>
    </source>
</evidence>
<feature type="compositionally biased region" description="Low complexity" evidence="6">
    <location>
        <begin position="409"/>
        <end position="425"/>
    </location>
</feature>
<feature type="region of interest" description="Disordered" evidence="6">
    <location>
        <begin position="399"/>
        <end position="436"/>
    </location>
</feature>
<evidence type="ECO:0000256" key="7">
    <source>
        <dbReference type="SAM" id="Phobius"/>
    </source>
</evidence>
<dbReference type="AlphaFoldDB" id="A0A7W9KSP8"/>
<evidence type="ECO:0000256" key="5">
    <source>
        <dbReference type="ARBA" id="ARBA00023136"/>
    </source>
</evidence>
<evidence type="ECO:0000256" key="6">
    <source>
        <dbReference type="SAM" id="MobiDB-lite"/>
    </source>
</evidence>
<evidence type="ECO:0000313" key="9">
    <source>
        <dbReference type="Proteomes" id="UP000585638"/>
    </source>
</evidence>
<feature type="transmembrane region" description="Helical" evidence="7">
    <location>
        <begin position="279"/>
        <end position="299"/>
    </location>
</feature>
<dbReference type="RefSeq" id="WP_184870490.1">
    <property type="nucleotide sequence ID" value="NZ_BAAAWY010000021.1"/>
</dbReference>
<feature type="transmembrane region" description="Helical" evidence="7">
    <location>
        <begin position="44"/>
        <end position="63"/>
    </location>
</feature>
<dbReference type="Gene3D" id="1.20.1250.20">
    <property type="entry name" value="MFS general substrate transporter like domains"/>
    <property type="match status" value="1"/>
</dbReference>
<reference evidence="8 9" key="1">
    <citation type="submission" date="2020-08" db="EMBL/GenBank/DDBJ databases">
        <title>Sequencing the genomes of 1000 actinobacteria strains.</title>
        <authorList>
            <person name="Klenk H.-P."/>
        </authorList>
    </citation>
    <scope>NUCLEOTIDE SEQUENCE [LARGE SCALE GENOMIC DNA]</scope>
    <source>
        <strain evidence="8 9">DSM 43851</strain>
    </source>
</reference>